<keyword evidence="2" id="KW-1185">Reference proteome</keyword>
<comment type="caution">
    <text evidence="1">The sequence shown here is derived from an EMBL/GenBank/DDBJ whole genome shotgun (WGS) entry which is preliminary data.</text>
</comment>
<organism evidence="1 2">
    <name type="scientific">Dreissena polymorpha</name>
    <name type="common">Zebra mussel</name>
    <name type="synonym">Mytilus polymorpha</name>
    <dbReference type="NCBI Taxonomy" id="45954"/>
    <lineage>
        <taxon>Eukaryota</taxon>
        <taxon>Metazoa</taxon>
        <taxon>Spiralia</taxon>
        <taxon>Lophotrochozoa</taxon>
        <taxon>Mollusca</taxon>
        <taxon>Bivalvia</taxon>
        <taxon>Autobranchia</taxon>
        <taxon>Heteroconchia</taxon>
        <taxon>Euheterodonta</taxon>
        <taxon>Imparidentia</taxon>
        <taxon>Neoheterodontei</taxon>
        <taxon>Myida</taxon>
        <taxon>Dreissenoidea</taxon>
        <taxon>Dreissenidae</taxon>
        <taxon>Dreissena</taxon>
    </lineage>
</organism>
<dbReference type="AlphaFoldDB" id="A0A9D4MEE1"/>
<protein>
    <submittedName>
        <fullName evidence="1">Uncharacterized protein</fullName>
    </submittedName>
</protein>
<dbReference type="EMBL" id="JAIWYP010000002">
    <property type="protein sequence ID" value="KAH3874134.1"/>
    <property type="molecule type" value="Genomic_DNA"/>
</dbReference>
<proteinExistence type="predicted"/>
<dbReference type="Proteomes" id="UP000828390">
    <property type="component" value="Unassembled WGS sequence"/>
</dbReference>
<reference evidence="1" key="2">
    <citation type="submission" date="2020-11" db="EMBL/GenBank/DDBJ databases">
        <authorList>
            <person name="McCartney M.A."/>
            <person name="Auch B."/>
            <person name="Kono T."/>
            <person name="Mallez S."/>
            <person name="Becker A."/>
            <person name="Gohl D.M."/>
            <person name="Silverstein K.A.T."/>
            <person name="Koren S."/>
            <person name="Bechman K.B."/>
            <person name="Herman A."/>
            <person name="Abrahante J.E."/>
            <person name="Garbe J."/>
        </authorList>
    </citation>
    <scope>NUCLEOTIDE SEQUENCE</scope>
    <source>
        <strain evidence="1">Duluth1</strain>
        <tissue evidence="1">Whole animal</tissue>
    </source>
</reference>
<evidence type="ECO:0000313" key="2">
    <source>
        <dbReference type="Proteomes" id="UP000828390"/>
    </source>
</evidence>
<evidence type="ECO:0000313" key="1">
    <source>
        <dbReference type="EMBL" id="KAH3874134.1"/>
    </source>
</evidence>
<reference evidence="1" key="1">
    <citation type="journal article" date="2019" name="bioRxiv">
        <title>The Genome of the Zebra Mussel, Dreissena polymorpha: A Resource for Invasive Species Research.</title>
        <authorList>
            <person name="McCartney M.A."/>
            <person name="Auch B."/>
            <person name="Kono T."/>
            <person name="Mallez S."/>
            <person name="Zhang Y."/>
            <person name="Obille A."/>
            <person name="Becker A."/>
            <person name="Abrahante J.E."/>
            <person name="Garbe J."/>
            <person name="Badalamenti J.P."/>
            <person name="Herman A."/>
            <person name="Mangelson H."/>
            <person name="Liachko I."/>
            <person name="Sullivan S."/>
            <person name="Sone E.D."/>
            <person name="Koren S."/>
            <person name="Silverstein K.A.T."/>
            <person name="Beckman K.B."/>
            <person name="Gohl D.M."/>
        </authorList>
    </citation>
    <scope>NUCLEOTIDE SEQUENCE</scope>
    <source>
        <strain evidence="1">Duluth1</strain>
        <tissue evidence="1">Whole animal</tissue>
    </source>
</reference>
<accession>A0A9D4MEE1</accession>
<sequence>MARTNLFRPPASQPASPPAFANLITSFFPSENLVKYGLSVVVADIGGYNEGSKCGRGYNRGYNRGVSLRGGYNRGMVFKKNGGWIPEGAWGILSSDNHLVDGQTDRPT</sequence>
<gene>
    <name evidence="1" type="ORF">DPMN_037375</name>
</gene>
<name>A0A9D4MEE1_DREPO</name>